<dbReference type="InterPro" id="IPR003679">
    <property type="entry name" value="Amioglycoside_AcTrfase"/>
</dbReference>
<dbReference type="PANTHER" id="PTHR11104:SF0">
    <property type="entry name" value="SPBETA PROPHAGE-DERIVED AMINOGLYCOSIDE N(3')-ACETYLTRANSFERASE-LIKE PROTEIN YOKD"/>
    <property type="match status" value="1"/>
</dbReference>
<sequence>MYSVTELIADLDRLGVRPGETLLVQAALRSVGPVVDGAQGVVRALRGALGADGTLVVYTATPENSRTSSSYRAAVAGMTPAQLRRYHARMPAWDAAETPASPTMGRLAEEVRLLPGARRSGHPQTSFTAIGPRAEEITASHPWPSHLGEGSPAHRLYEAGARCLMIGVPVWCCTPLHLLEYWQPDREEQRYRCVVRTPDGRRSWRSFTGTRLHDEHFPAMGEVLAEGLADEIRSGPVGDARCHLMPIREAVDLADKWYRNRQI</sequence>
<dbReference type="GO" id="GO:0046677">
    <property type="term" value="P:response to antibiotic"/>
    <property type="evidence" value="ECO:0007669"/>
    <property type="project" value="UniProtKB-KW"/>
</dbReference>
<dbReference type="GO" id="GO:0046353">
    <property type="term" value="F:aminoglycoside 3-N-acetyltransferase activity"/>
    <property type="evidence" value="ECO:0007669"/>
    <property type="project" value="UniProtKB-EC"/>
</dbReference>
<protein>
    <recommendedName>
        <fullName evidence="4">Aminoglycoside N(3)-acetyltransferase</fullName>
        <ecNumber evidence="4">2.3.1.-</ecNumber>
    </recommendedName>
</protein>
<keyword evidence="2 4" id="KW-0808">Transferase</keyword>
<comment type="catalytic activity">
    <reaction evidence="4">
        <text>a 2-deoxystreptamine antibiotic + acetyl-CoA = an N(3)-acetyl-2-deoxystreptamine antibiotic + CoA + H(+)</text>
        <dbReference type="Rhea" id="RHEA:12665"/>
        <dbReference type="ChEBI" id="CHEBI:15378"/>
        <dbReference type="ChEBI" id="CHEBI:57287"/>
        <dbReference type="ChEBI" id="CHEBI:57288"/>
        <dbReference type="ChEBI" id="CHEBI:57921"/>
        <dbReference type="ChEBI" id="CHEBI:77452"/>
        <dbReference type="EC" id="2.3.1.81"/>
    </reaction>
</comment>
<dbReference type="AlphaFoldDB" id="A0A9W6V2K8"/>
<dbReference type="Pfam" id="PF02522">
    <property type="entry name" value="Antibiotic_NAT"/>
    <property type="match status" value="1"/>
</dbReference>
<evidence type="ECO:0000313" key="6">
    <source>
        <dbReference type="Proteomes" id="UP001165041"/>
    </source>
</evidence>
<dbReference type="EC" id="2.3.1.-" evidence="4"/>
<evidence type="ECO:0000256" key="4">
    <source>
        <dbReference type="RuleBase" id="RU365031"/>
    </source>
</evidence>
<dbReference type="Proteomes" id="UP001165041">
    <property type="component" value="Unassembled WGS sequence"/>
</dbReference>
<accession>A0A9W6V2K8</accession>
<evidence type="ECO:0000256" key="2">
    <source>
        <dbReference type="ARBA" id="ARBA00022679"/>
    </source>
</evidence>
<gene>
    <name evidence="5" type="ORF">Kpho02_26510</name>
</gene>
<evidence type="ECO:0000313" key="5">
    <source>
        <dbReference type="EMBL" id="GLW70352.1"/>
    </source>
</evidence>
<evidence type="ECO:0000256" key="1">
    <source>
        <dbReference type="ARBA" id="ARBA00006383"/>
    </source>
</evidence>
<name>A0A9W6V2K8_9ACTN</name>
<keyword evidence="3 4" id="KW-0012">Acyltransferase</keyword>
<evidence type="ECO:0000256" key="3">
    <source>
        <dbReference type="ARBA" id="ARBA00023315"/>
    </source>
</evidence>
<dbReference type="InterPro" id="IPR028345">
    <property type="entry name" value="Antibiotic_NAT-like"/>
</dbReference>
<dbReference type="EMBL" id="BSSA01000007">
    <property type="protein sequence ID" value="GLW70352.1"/>
    <property type="molecule type" value="Genomic_DNA"/>
</dbReference>
<comment type="similarity">
    <text evidence="1 4">Belongs to the antibiotic N-acetyltransferase family.</text>
</comment>
<organism evidence="5 6">
    <name type="scientific">Kitasatospora phosalacinea</name>
    <dbReference type="NCBI Taxonomy" id="2065"/>
    <lineage>
        <taxon>Bacteria</taxon>
        <taxon>Bacillati</taxon>
        <taxon>Actinomycetota</taxon>
        <taxon>Actinomycetes</taxon>
        <taxon>Kitasatosporales</taxon>
        <taxon>Streptomycetaceae</taxon>
        <taxon>Kitasatospora</taxon>
    </lineage>
</organism>
<dbReference type="PANTHER" id="PTHR11104">
    <property type="entry name" value="AMINOGLYCOSIDE N3-ACETYLTRANSFERASE"/>
    <property type="match status" value="1"/>
</dbReference>
<proteinExistence type="inferred from homology"/>
<comment type="caution">
    <text evidence="5">The sequence shown here is derived from an EMBL/GenBank/DDBJ whole genome shotgun (WGS) entry which is preliminary data.</text>
</comment>
<reference evidence="5" key="1">
    <citation type="submission" date="2023-02" db="EMBL/GenBank/DDBJ databases">
        <title>Kitasatospora phosalacinea NBRC 14627.</title>
        <authorList>
            <person name="Ichikawa N."/>
            <person name="Sato H."/>
            <person name="Tonouchi N."/>
        </authorList>
    </citation>
    <scope>NUCLEOTIDE SEQUENCE</scope>
    <source>
        <strain evidence="5">NBRC 14627</strain>
    </source>
</reference>
<keyword evidence="4" id="KW-0046">Antibiotic resistance</keyword>
<dbReference type="SUPFAM" id="SSF110710">
    <property type="entry name" value="TTHA0583/YokD-like"/>
    <property type="match status" value="1"/>
</dbReference>